<dbReference type="EMBL" id="JAPQKN010000001">
    <property type="protein sequence ID" value="KAJ5174178.1"/>
    <property type="molecule type" value="Genomic_DNA"/>
</dbReference>
<name>A0A9W9ICL4_9EURO</name>
<feature type="chain" id="PRO_5040981788" evidence="1">
    <location>
        <begin position="17"/>
        <end position="69"/>
    </location>
</feature>
<evidence type="ECO:0000313" key="2">
    <source>
        <dbReference type="EMBL" id="KAJ5174178.1"/>
    </source>
</evidence>
<comment type="caution">
    <text evidence="2">The sequence shown here is derived from an EMBL/GenBank/DDBJ whole genome shotgun (WGS) entry which is preliminary data.</text>
</comment>
<gene>
    <name evidence="2" type="ORF">N7482_000055</name>
</gene>
<sequence length="69" mass="7443">MRFEIVFVLFAAVASALPRGGSEQVASPGNRTPSDNIYVNVDVDADDASNSHLYGHSVGHYESRLAHAR</sequence>
<reference evidence="2" key="2">
    <citation type="journal article" date="2023" name="IMA Fungus">
        <title>Comparative genomic study of the Penicillium genus elucidates a diverse pangenome and 15 lateral gene transfer events.</title>
        <authorList>
            <person name="Petersen C."/>
            <person name="Sorensen T."/>
            <person name="Nielsen M.R."/>
            <person name="Sondergaard T.E."/>
            <person name="Sorensen J.L."/>
            <person name="Fitzpatrick D.A."/>
            <person name="Frisvad J.C."/>
            <person name="Nielsen K.L."/>
        </authorList>
    </citation>
    <scope>NUCLEOTIDE SEQUENCE</scope>
    <source>
        <strain evidence="2">IBT 26290</strain>
    </source>
</reference>
<evidence type="ECO:0000256" key="1">
    <source>
        <dbReference type="SAM" id="SignalP"/>
    </source>
</evidence>
<keyword evidence="3" id="KW-1185">Reference proteome</keyword>
<proteinExistence type="predicted"/>
<dbReference type="RefSeq" id="XP_056545786.1">
    <property type="nucleotide sequence ID" value="XM_056682180.1"/>
</dbReference>
<feature type="signal peptide" evidence="1">
    <location>
        <begin position="1"/>
        <end position="16"/>
    </location>
</feature>
<dbReference type="Proteomes" id="UP001149163">
    <property type="component" value="Unassembled WGS sequence"/>
</dbReference>
<keyword evidence="1" id="KW-0732">Signal</keyword>
<protein>
    <submittedName>
        <fullName evidence="2">Uncharacterized protein</fullName>
    </submittedName>
</protein>
<evidence type="ECO:0000313" key="3">
    <source>
        <dbReference type="Proteomes" id="UP001149163"/>
    </source>
</evidence>
<accession>A0A9W9ICL4</accession>
<dbReference type="GeneID" id="81421356"/>
<reference evidence="2" key="1">
    <citation type="submission" date="2022-11" db="EMBL/GenBank/DDBJ databases">
        <authorList>
            <person name="Petersen C."/>
        </authorList>
    </citation>
    <scope>NUCLEOTIDE SEQUENCE</scope>
    <source>
        <strain evidence="2">IBT 26290</strain>
    </source>
</reference>
<organism evidence="2 3">
    <name type="scientific">Penicillium canariense</name>
    <dbReference type="NCBI Taxonomy" id="189055"/>
    <lineage>
        <taxon>Eukaryota</taxon>
        <taxon>Fungi</taxon>
        <taxon>Dikarya</taxon>
        <taxon>Ascomycota</taxon>
        <taxon>Pezizomycotina</taxon>
        <taxon>Eurotiomycetes</taxon>
        <taxon>Eurotiomycetidae</taxon>
        <taxon>Eurotiales</taxon>
        <taxon>Aspergillaceae</taxon>
        <taxon>Penicillium</taxon>
    </lineage>
</organism>
<dbReference type="AlphaFoldDB" id="A0A9W9ICL4"/>